<sequence>MSVRLYSRRSITSLSSVLNVLKSRPTPDQLTYASRSFLDAYTSNDVDGKTKLLLELGQNAGVNHADLEGSISRYSKNNALFMDVRSAATPGFYTLFQSIGNVNGGVKHICDLREFLLDQIRIKSTEKSDLIVLRRLEETCRELLTSWFCLSNLKLCRLTWESPGDIIQKVANYEAVHRVHGLVDIRRRLGPHRRCFYFLHEALPREPLVIVHVALTDQIASNVQKITKDEDLNYPEANDNTAIYYSITSTQKGLSGVDLGNLLIKSVAAQISKEEQQISTHSTLSPIPGFRSWLLRALKEPQNFGNVISDFCLEHLTSITKQKVDPAQARTLLLNLLCNERIELEKIEIVKPILQRLCAQYLCVEKRNGYALNPVANFHLRNGAEVFRVNWRGDTSVRGLYNSFGIMVNYRYVLENVNTNSSNYVNKKVVAIDSQVKDLLFVPMDFAGQNVWSDYTCDQGNWDNFSSNDFSFTNESRAPKPAKVAQPKVAQPKASPAVGADGLTKAERRQKNREAAEAARAAKVERKMANIRRQEETKKLQTEKKNQRAQKESTNRPIQQLNKRETRKRKFQGELQSQIQRKRSRMSDIAAQFKKSREDYATNVSPTVKALIDDYCKGLQETPGCFALLDKEIVGEAPIIPFTNLEWATGVSKKKASILMDALDLTFTPGSLQCKVPIFPSLDDVIKNRKIGAPAKKLEDEIPTVEAQARSFATSDLDTLQGYRFGAALIRKTMGVPKEKREELWKQLLKTIADASNE</sequence>
<dbReference type="InterPro" id="IPR038917">
    <property type="entry name" value="Malonyl_CoA_deC"/>
</dbReference>
<dbReference type="Gene3D" id="3.40.630.150">
    <property type="entry name" value="Malonyl-CoA decarboxylase, catalytic domain"/>
    <property type="match status" value="1"/>
</dbReference>
<dbReference type="GO" id="GO:0005759">
    <property type="term" value="C:mitochondrial matrix"/>
    <property type="evidence" value="ECO:0007669"/>
    <property type="project" value="TreeGrafter"/>
</dbReference>
<evidence type="ECO:0000259" key="2">
    <source>
        <dbReference type="Pfam" id="PF05292"/>
    </source>
</evidence>
<dbReference type="GO" id="GO:0006085">
    <property type="term" value="P:acetyl-CoA biosynthetic process"/>
    <property type="evidence" value="ECO:0007669"/>
    <property type="project" value="TreeGrafter"/>
</dbReference>
<evidence type="ECO:0000313" key="5">
    <source>
        <dbReference type="WBParaSite" id="MBELARI_LOCUS18253"/>
    </source>
</evidence>
<proteinExistence type="predicted"/>
<dbReference type="PANTHER" id="PTHR28641:SF1">
    <property type="entry name" value="MALONYL-COA DECARBOXYLASE, MITOCHONDRIAL"/>
    <property type="match status" value="1"/>
</dbReference>
<dbReference type="AlphaFoldDB" id="A0AAF3EVV5"/>
<feature type="domain" description="Malonyl-CoA decarboxylase N-terminal" evidence="3">
    <location>
        <begin position="61"/>
        <end position="148"/>
    </location>
</feature>
<dbReference type="GO" id="GO:0050080">
    <property type="term" value="F:malonyl-CoA decarboxylase activity"/>
    <property type="evidence" value="ECO:0007669"/>
    <property type="project" value="InterPro"/>
</dbReference>
<dbReference type="GO" id="GO:2001294">
    <property type="term" value="P:malonyl-CoA catabolic process"/>
    <property type="evidence" value="ECO:0007669"/>
    <property type="project" value="TreeGrafter"/>
</dbReference>
<evidence type="ECO:0000259" key="3">
    <source>
        <dbReference type="Pfam" id="PF17408"/>
    </source>
</evidence>
<accession>A0AAF3EVV5</accession>
<dbReference type="Pfam" id="PF05292">
    <property type="entry name" value="MCD"/>
    <property type="match status" value="1"/>
</dbReference>
<feature type="domain" description="Malonyl-CoA decarboxylase C-terminal" evidence="2">
    <location>
        <begin position="152"/>
        <end position="412"/>
    </location>
</feature>
<dbReference type="Pfam" id="PF17408">
    <property type="entry name" value="MCD_N"/>
    <property type="match status" value="1"/>
</dbReference>
<dbReference type="WBParaSite" id="MBELARI_LOCUS18253">
    <property type="protein sequence ID" value="MBELARI_LOCUS18253"/>
    <property type="gene ID" value="MBELARI_LOCUS18253"/>
</dbReference>
<dbReference type="InterPro" id="IPR038351">
    <property type="entry name" value="MCD_N_sf"/>
</dbReference>
<feature type="region of interest" description="Disordered" evidence="1">
    <location>
        <begin position="473"/>
        <end position="506"/>
    </location>
</feature>
<dbReference type="PANTHER" id="PTHR28641">
    <property type="match status" value="1"/>
</dbReference>
<dbReference type="InterPro" id="IPR042303">
    <property type="entry name" value="Malonyl_CoA_deC_C_sf"/>
</dbReference>
<dbReference type="InterPro" id="IPR007956">
    <property type="entry name" value="Malonyl_CoA_deC_C"/>
</dbReference>
<name>A0AAF3EVV5_9BILA</name>
<reference evidence="5" key="1">
    <citation type="submission" date="2024-02" db="UniProtKB">
        <authorList>
            <consortium name="WormBaseParasite"/>
        </authorList>
    </citation>
    <scope>IDENTIFICATION</scope>
</reference>
<evidence type="ECO:0000313" key="4">
    <source>
        <dbReference type="Proteomes" id="UP000887575"/>
    </source>
</evidence>
<evidence type="ECO:0000256" key="1">
    <source>
        <dbReference type="SAM" id="MobiDB-lite"/>
    </source>
</evidence>
<protein>
    <submittedName>
        <fullName evidence="5">Malonyl-CoA decarboxylase</fullName>
    </submittedName>
</protein>
<organism evidence="4 5">
    <name type="scientific">Mesorhabditis belari</name>
    <dbReference type="NCBI Taxonomy" id="2138241"/>
    <lineage>
        <taxon>Eukaryota</taxon>
        <taxon>Metazoa</taxon>
        <taxon>Ecdysozoa</taxon>
        <taxon>Nematoda</taxon>
        <taxon>Chromadorea</taxon>
        <taxon>Rhabditida</taxon>
        <taxon>Rhabditina</taxon>
        <taxon>Rhabditomorpha</taxon>
        <taxon>Rhabditoidea</taxon>
        <taxon>Rhabditidae</taxon>
        <taxon>Mesorhabditinae</taxon>
        <taxon>Mesorhabditis</taxon>
    </lineage>
</organism>
<keyword evidence="4" id="KW-1185">Reference proteome</keyword>
<dbReference type="FunFam" id="3.40.630.150:FF:000001">
    <property type="entry name" value="Malonyl-CoA decarboxylase, mitochondrial"/>
    <property type="match status" value="1"/>
</dbReference>
<dbReference type="GO" id="GO:0005782">
    <property type="term" value="C:peroxisomal matrix"/>
    <property type="evidence" value="ECO:0007669"/>
    <property type="project" value="TreeGrafter"/>
</dbReference>
<dbReference type="Proteomes" id="UP000887575">
    <property type="component" value="Unassembled WGS sequence"/>
</dbReference>
<feature type="region of interest" description="Disordered" evidence="1">
    <location>
        <begin position="521"/>
        <end position="588"/>
    </location>
</feature>
<dbReference type="GO" id="GO:0006633">
    <property type="term" value="P:fatty acid biosynthetic process"/>
    <property type="evidence" value="ECO:0007669"/>
    <property type="project" value="InterPro"/>
</dbReference>
<dbReference type="InterPro" id="IPR035372">
    <property type="entry name" value="MCD_N"/>
</dbReference>
<dbReference type="Gene3D" id="1.20.140.90">
    <property type="entry name" value="Malonyl-CoA decarboxylase, oligemerization domain"/>
    <property type="match status" value="1"/>
</dbReference>
<feature type="compositionally biased region" description="Basic and acidic residues" evidence="1">
    <location>
        <begin position="521"/>
        <end position="554"/>
    </location>
</feature>